<protein>
    <submittedName>
        <fullName evidence="1">4-hydroxy-4-methyl-2-oxoglutarate aldolase</fullName>
        <ecNumber evidence="1">4.1.3.17</ecNumber>
    </submittedName>
</protein>
<dbReference type="EC" id="4.1.3.17" evidence="1"/>
<dbReference type="PANTHER" id="PTHR33254:SF16">
    <property type="entry name" value="BLR3842 PROTEIN"/>
    <property type="match status" value="1"/>
</dbReference>
<dbReference type="Proteomes" id="UP001620514">
    <property type="component" value="Unassembled WGS sequence"/>
</dbReference>
<dbReference type="PANTHER" id="PTHR33254">
    <property type="entry name" value="4-HYDROXY-4-METHYL-2-OXOGLUTARATE ALDOLASE 3-RELATED"/>
    <property type="match status" value="1"/>
</dbReference>
<dbReference type="InterPro" id="IPR036704">
    <property type="entry name" value="RraA/RraA-like_sf"/>
</dbReference>
<sequence>MTRQSIVSPLPSDFAERCRKLGSSTLYEASGLRCAADPLIRSIWDGAFIAAAAYPLECSPGDNLAIHIAMEQVPRGAVLVVSTSNFVAGYWGEVLTVAAEVAGVAGLVIDGGVRDVAAMRSHKFPVFSRGITVRGTVKASVPSVGTAMSFTDVPVAPGDLVVADDDGVIVIPAAEAGRTILAGEVRAEKEAAMMQKLTDGATTLELLELTHWRALK</sequence>
<dbReference type="Gene3D" id="3.50.30.40">
    <property type="entry name" value="Ribonuclease E inhibitor RraA/RraA-like"/>
    <property type="match status" value="1"/>
</dbReference>
<gene>
    <name evidence="1" type="ORF">ABH943_008575</name>
</gene>
<reference evidence="1 2" key="1">
    <citation type="submission" date="2024-11" db="EMBL/GenBank/DDBJ databases">
        <title>Using genomics to understand microbial adaptation to soil warming.</title>
        <authorList>
            <person name="Deangelis K.M. PhD."/>
        </authorList>
    </citation>
    <scope>NUCLEOTIDE SEQUENCE [LARGE SCALE GENOMIC DNA]</scope>
    <source>
        <strain evidence="1 2">GAS97</strain>
    </source>
</reference>
<evidence type="ECO:0000313" key="1">
    <source>
        <dbReference type="EMBL" id="MFK4448531.1"/>
    </source>
</evidence>
<keyword evidence="2" id="KW-1185">Reference proteome</keyword>
<accession>A0ABW8N0J5</accession>
<evidence type="ECO:0000313" key="2">
    <source>
        <dbReference type="Proteomes" id="UP001620514"/>
    </source>
</evidence>
<organism evidence="1 2">
    <name type="scientific">Caballeronia udeis</name>
    <dbReference type="NCBI Taxonomy" id="1232866"/>
    <lineage>
        <taxon>Bacteria</taxon>
        <taxon>Pseudomonadati</taxon>
        <taxon>Pseudomonadota</taxon>
        <taxon>Betaproteobacteria</taxon>
        <taxon>Burkholderiales</taxon>
        <taxon>Burkholderiaceae</taxon>
        <taxon>Caballeronia</taxon>
    </lineage>
</organism>
<dbReference type="GO" id="GO:0047443">
    <property type="term" value="F:4-hydroxy-4-methyl-2-oxoglutarate aldolase activity"/>
    <property type="evidence" value="ECO:0007669"/>
    <property type="project" value="UniProtKB-EC"/>
</dbReference>
<comment type="caution">
    <text evidence="1">The sequence shown here is derived from an EMBL/GenBank/DDBJ whole genome shotgun (WGS) entry which is preliminary data.</text>
</comment>
<keyword evidence="1" id="KW-0456">Lyase</keyword>
<dbReference type="RefSeq" id="WP_404614902.1">
    <property type="nucleotide sequence ID" value="NZ_JBIYDN010000053.1"/>
</dbReference>
<name>A0ABW8N0J5_9BURK</name>
<dbReference type="SUPFAM" id="SSF89562">
    <property type="entry name" value="RraA-like"/>
    <property type="match status" value="1"/>
</dbReference>
<dbReference type="InterPro" id="IPR005493">
    <property type="entry name" value="RraA/RraA-like"/>
</dbReference>
<proteinExistence type="predicted"/>
<dbReference type="CDD" id="cd16841">
    <property type="entry name" value="RraA_family"/>
    <property type="match status" value="1"/>
</dbReference>
<dbReference type="EMBL" id="JBIYDN010000053">
    <property type="protein sequence ID" value="MFK4448531.1"/>
    <property type="molecule type" value="Genomic_DNA"/>
</dbReference>
<dbReference type="Pfam" id="PF03737">
    <property type="entry name" value="RraA-like"/>
    <property type="match status" value="1"/>
</dbReference>